<dbReference type="AlphaFoldDB" id="A0A316WI49"/>
<comment type="caution">
    <text evidence="1">The sequence shown here is derived from an EMBL/GenBank/DDBJ whole genome shotgun (WGS) entry which is preliminary data.</text>
</comment>
<protein>
    <submittedName>
        <fullName evidence="1">Uncharacterized protein</fullName>
    </submittedName>
</protein>
<accession>A0A316WI49</accession>
<gene>
    <name evidence="1" type="ORF">C1634_024410</name>
</gene>
<reference evidence="1 2" key="1">
    <citation type="submission" date="2018-04" db="EMBL/GenBank/DDBJ databases">
        <title>Chryseobacterium oncorhynchi 701B-08T from rainbow trout, and Chryseobacterium viscerum 687B-08T from diseased fish.</title>
        <authorList>
            <person name="Jeong J.-J."/>
            <person name="Lee Y.J."/>
            <person name="Pathiraja D."/>
            <person name="Park B."/>
            <person name="Choi I.-G."/>
            <person name="Kim K.D."/>
        </authorList>
    </citation>
    <scope>NUCLEOTIDE SEQUENCE [LARGE SCALE GENOMIC DNA]</scope>
    <source>
        <strain evidence="1 2">687B-08</strain>
    </source>
</reference>
<evidence type="ECO:0000313" key="1">
    <source>
        <dbReference type="EMBL" id="PWN58120.1"/>
    </source>
</evidence>
<dbReference type="Proteomes" id="UP000236413">
    <property type="component" value="Unassembled WGS sequence"/>
</dbReference>
<proteinExistence type="predicted"/>
<organism evidence="1 2">
    <name type="scientific">Chryseobacterium viscerum</name>
    <dbReference type="NCBI Taxonomy" id="1037377"/>
    <lineage>
        <taxon>Bacteria</taxon>
        <taxon>Pseudomonadati</taxon>
        <taxon>Bacteroidota</taxon>
        <taxon>Flavobacteriia</taxon>
        <taxon>Flavobacteriales</taxon>
        <taxon>Weeksellaceae</taxon>
        <taxon>Chryseobacterium group</taxon>
        <taxon>Chryseobacterium</taxon>
    </lineage>
</organism>
<evidence type="ECO:0000313" key="2">
    <source>
        <dbReference type="Proteomes" id="UP000236413"/>
    </source>
</evidence>
<sequence>MTIQEFKKHYYCAFEIDNNDSQFMVITSFVIRRSDNKIFDQVTTRLEFQKTNNWINDSQSIISVTPWSWDIIKEETLRAHLDFFALRGQIDNFYPRNSNLLLDINEIYEGTNLNNINN</sequence>
<dbReference type="EMBL" id="PPEG02000013">
    <property type="protein sequence ID" value="PWN58120.1"/>
    <property type="molecule type" value="Genomic_DNA"/>
</dbReference>
<dbReference type="RefSeq" id="WP_103231201.1">
    <property type="nucleotide sequence ID" value="NZ_PPEG02000013.1"/>
</dbReference>
<name>A0A316WI49_9FLAO</name>